<evidence type="ECO:0000313" key="11">
    <source>
        <dbReference type="EMBL" id="MCO6042478.1"/>
    </source>
</evidence>
<keyword evidence="12" id="KW-1185">Reference proteome</keyword>
<feature type="chain" id="PRO_5040752333" evidence="9">
    <location>
        <begin position="26"/>
        <end position="650"/>
    </location>
</feature>
<dbReference type="RefSeq" id="WP_252850580.1">
    <property type="nucleotide sequence ID" value="NZ_JAMXLR010000004.1"/>
</dbReference>
<evidence type="ECO:0000256" key="4">
    <source>
        <dbReference type="ARBA" id="ARBA00022801"/>
    </source>
</evidence>
<dbReference type="PROSITE" id="PS52035">
    <property type="entry name" value="PEPTIDASE_M14"/>
    <property type="match status" value="1"/>
</dbReference>
<dbReference type="AlphaFoldDB" id="A0A9X2JFI6"/>
<dbReference type="Proteomes" id="UP001155241">
    <property type="component" value="Unassembled WGS sequence"/>
</dbReference>
<dbReference type="PANTHER" id="PTHR11705">
    <property type="entry name" value="PROTEASE FAMILY M14 CARBOXYPEPTIDASE A,B"/>
    <property type="match status" value="1"/>
</dbReference>
<dbReference type="SUPFAM" id="SSF53187">
    <property type="entry name" value="Zn-dependent exopeptidases"/>
    <property type="match status" value="1"/>
</dbReference>
<gene>
    <name evidence="11" type="ORF">NG895_01025</name>
</gene>
<evidence type="ECO:0000256" key="6">
    <source>
        <dbReference type="ARBA" id="ARBA00023049"/>
    </source>
</evidence>
<feature type="compositionally biased region" description="Acidic residues" evidence="8">
    <location>
        <begin position="410"/>
        <end position="438"/>
    </location>
</feature>
<comment type="cofactor">
    <cofactor evidence="1">
        <name>Zn(2+)</name>
        <dbReference type="ChEBI" id="CHEBI:29105"/>
    </cofactor>
</comment>
<feature type="compositionally biased region" description="Acidic residues" evidence="8">
    <location>
        <begin position="370"/>
        <end position="398"/>
    </location>
</feature>
<proteinExistence type="inferred from homology"/>
<dbReference type="SMART" id="SM00631">
    <property type="entry name" value="Zn_pept"/>
    <property type="match status" value="1"/>
</dbReference>
<evidence type="ECO:0000256" key="8">
    <source>
        <dbReference type="SAM" id="MobiDB-lite"/>
    </source>
</evidence>
<feature type="compositionally biased region" description="Basic and acidic residues" evidence="8">
    <location>
        <begin position="154"/>
        <end position="165"/>
    </location>
</feature>
<evidence type="ECO:0000256" key="3">
    <source>
        <dbReference type="ARBA" id="ARBA00022670"/>
    </source>
</evidence>
<feature type="domain" description="Peptidase M14" evidence="10">
    <location>
        <begin position="32"/>
        <end position="305"/>
    </location>
</feature>
<evidence type="ECO:0000256" key="5">
    <source>
        <dbReference type="ARBA" id="ARBA00022833"/>
    </source>
</evidence>
<organism evidence="11 12">
    <name type="scientific">Aeoliella straminimaris</name>
    <dbReference type="NCBI Taxonomy" id="2954799"/>
    <lineage>
        <taxon>Bacteria</taxon>
        <taxon>Pseudomonadati</taxon>
        <taxon>Planctomycetota</taxon>
        <taxon>Planctomycetia</taxon>
        <taxon>Pirellulales</taxon>
        <taxon>Lacipirellulaceae</taxon>
        <taxon>Aeoliella</taxon>
    </lineage>
</organism>
<evidence type="ECO:0000256" key="7">
    <source>
        <dbReference type="PROSITE-ProRule" id="PRU01379"/>
    </source>
</evidence>
<dbReference type="EMBL" id="JAMXLR010000004">
    <property type="protein sequence ID" value="MCO6042478.1"/>
    <property type="molecule type" value="Genomic_DNA"/>
</dbReference>
<accession>A0A9X2JFI6</accession>
<evidence type="ECO:0000256" key="2">
    <source>
        <dbReference type="ARBA" id="ARBA00005988"/>
    </source>
</evidence>
<comment type="caution">
    <text evidence="7">Lacks conserved residue(s) required for the propagation of feature annotation.</text>
</comment>
<evidence type="ECO:0000256" key="9">
    <source>
        <dbReference type="SAM" id="SignalP"/>
    </source>
</evidence>
<keyword evidence="3" id="KW-0645">Protease</keyword>
<dbReference type="InterPro" id="IPR000834">
    <property type="entry name" value="Peptidase_M14"/>
</dbReference>
<dbReference type="Gene3D" id="3.40.630.10">
    <property type="entry name" value="Zn peptidases"/>
    <property type="match status" value="1"/>
</dbReference>
<keyword evidence="6" id="KW-0482">Metalloprotease</keyword>
<name>A0A9X2JFI6_9BACT</name>
<evidence type="ECO:0000259" key="10">
    <source>
        <dbReference type="PROSITE" id="PS52035"/>
    </source>
</evidence>
<keyword evidence="4" id="KW-0378">Hydrolase</keyword>
<dbReference type="Pfam" id="PF00246">
    <property type="entry name" value="Peptidase_M14"/>
    <property type="match status" value="1"/>
</dbReference>
<dbReference type="GO" id="GO:0008270">
    <property type="term" value="F:zinc ion binding"/>
    <property type="evidence" value="ECO:0007669"/>
    <property type="project" value="InterPro"/>
</dbReference>
<dbReference type="PANTHER" id="PTHR11705:SF143">
    <property type="entry name" value="SLL0236 PROTEIN"/>
    <property type="match status" value="1"/>
</dbReference>
<keyword evidence="9" id="KW-0732">Signal</keyword>
<feature type="region of interest" description="Disordered" evidence="8">
    <location>
        <begin position="363"/>
        <end position="454"/>
    </location>
</feature>
<dbReference type="GO" id="GO:0005615">
    <property type="term" value="C:extracellular space"/>
    <property type="evidence" value="ECO:0007669"/>
    <property type="project" value="TreeGrafter"/>
</dbReference>
<feature type="signal peptide" evidence="9">
    <location>
        <begin position="1"/>
        <end position="25"/>
    </location>
</feature>
<feature type="region of interest" description="Disordered" evidence="8">
    <location>
        <begin position="135"/>
        <end position="174"/>
    </location>
</feature>
<evidence type="ECO:0000313" key="12">
    <source>
        <dbReference type="Proteomes" id="UP001155241"/>
    </source>
</evidence>
<comment type="similarity">
    <text evidence="2 7">Belongs to the peptidase M14 family.</text>
</comment>
<sequence length="650" mass="71428">MPILPRPWTMACLALHLLGATLATSAPVELPGYQSADEFETALQSLGESDIATVTSLGKTAEQRDIQLVTLGTGDWAAKPAVLVMGSVDAANLVGSELSLRMAQQLSTRYAEGDEAAIELLDAVTLYFIPRPSPDASAHVLDGPTTGRATNTRSTDDDRDGKYDEDPTNDLNDDGVITMMRVADPAGPWMEHPDEPRLLVRADIKKKEAGKYQLYSEGTDDDQDETWNEDGPGGVDFNRNLTFKYPYFKPGAGRHQVSEPETRAVVDWMFTQPNIFLVFSFAPQENLAKPWNAAKDNGGRIKQQVLRDDSPYYDYLSEMYVDNIGNKNSPDTAAQDGAFTPWAYFHYGRWSVASRGWWIPKIEPAKPDDEKTDEQEEADEEADDEPPAVAEDEADADEDAKKESAQDPAAESDDEPEAESSTDEAATEDEDQSDDDKTDEEKSESKKPDTRNADEVNALAWFAQEGIEGFVEWQEVEHPDFPGKQVEVGGFKPLLREHPPADDLDELATRHAKFLADTIALRAKLAFGKAKVETLGAGVYRIQATVINQGYLPTVSSMGRTAGKLQRLEIELKLPEGSKVLVGDRRQTLGTLDGGGGNQQAKWLVRLPAGTEKLELQAGEPSVGYCQQTIELNKVDEPQQAEETEANDEG</sequence>
<feature type="compositionally biased region" description="Basic and acidic residues" evidence="8">
    <location>
        <begin position="439"/>
        <end position="454"/>
    </location>
</feature>
<evidence type="ECO:0000256" key="1">
    <source>
        <dbReference type="ARBA" id="ARBA00001947"/>
    </source>
</evidence>
<dbReference type="CDD" id="cd06905">
    <property type="entry name" value="M14-like"/>
    <property type="match status" value="1"/>
</dbReference>
<comment type="caution">
    <text evidence="11">The sequence shown here is derived from an EMBL/GenBank/DDBJ whole genome shotgun (WGS) entry which is preliminary data.</text>
</comment>
<protein>
    <submittedName>
        <fullName evidence="11">M14 family metallopeptidase</fullName>
    </submittedName>
</protein>
<reference evidence="11" key="1">
    <citation type="submission" date="2022-06" db="EMBL/GenBank/DDBJ databases">
        <title>Aeoliella straminimaris, a novel planctomycete from sediments.</title>
        <authorList>
            <person name="Vitorino I.R."/>
            <person name="Lage O.M."/>
        </authorList>
    </citation>
    <scope>NUCLEOTIDE SEQUENCE</scope>
    <source>
        <strain evidence="11">ICT_H6.2</strain>
    </source>
</reference>
<keyword evidence="5" id="KW-0862">Zinc</keyword>
<dbReference type="GO" id="GO:0004181">
    <property type="term" value="F:metallocarboxypeptidase activity"/>
    <property type="evidence" value="ECO:0007669"/>
    <property type="project" value="InterPro"/>
</dbReference>
<dbReference type="GO" id="GO:0006508">
    <property type="term" value="P:proteolysis"/>
    <property type="evidence" value="ECO:0007669"/>
    <property type="project" value="UniProtKB-KW"/>
</dbReference>